<sequence length="202" mass="22863">MKKIPIFVALAVCYALFANEAPAYACSPAPWFFEDAYESKAMVYGKVIETENDGRKATVDVISYVGPNHAPARIRMPETIDDRDQYPAGYSCPDFSMKFEPGEEYIFFLRDIPPNLRLLSPSYRTASNVENGQVIVGLPRGETDSLQHRLQEFARISGYPIQSPDRSSPVWSDNNNIAWLWVVFASSILSGIIYFSYKRAKR</sequence>
<dbReference type="AlphaFoldDB" id="A0A5R9GA48"/>
<keyword evidence="1" id="KW-1133">Transmembrane helix</keyword>
<accession>A0A5R9GA48</accession>
<keyword evidence="2" id="KW-0732">Signal</keyword>
<organism evidence="3 4">
    <name type="scientific">Paenibacillus antri</name>
    <dbReference type="NCBI Taxonomy" id="2582848"/>
    <lineage>
        <taxon>Bacteria</taxon>
        <taxon>Bacillati</taxon>
        <taxon>Bacillota</taxon>
        <taxon>Bacilli</taxon>
        <taxon>Bacillales</taxon>
        <taxon>Paenibacillaceae</taxon>
        <taxon>Paenibacillus</taxon>
    </lineage>
</organism>
<dbReference type="OrthoDB" id="2617634at2"/>
<name>A0A5R9GA48_9BACL</name>
<feature type="chain" id="PRO_5024454483" evidence="2">
    <location>
        <begin position="26"/>
        <end position="202"/>
    </location>
</feature>
<dbReference type="RefSeq" id="WP_138197026.1">
    <property type="nucleotide sequence ID" value="NZ_VCIW01000020.1"/>
</dbReference>
<feature type="transmembrane region" description="Helical" evidence="1">
    <location>
        <begin position="177"/>
        <end position="197"/>
    </location>
</feature>
<protein>
    <submittedName>
        <fullName evidence="3">Uncharacterized protein</fullName>
    </submittedName>
</protein>
<reference evidence="3 4" key="1">
    <citation type="submission" date="2019-05" db="EMBL/GenBank/DDBJ databases">
        <authorList>
            <person name="Narsing Rao M.P."/>
            <person name="Li W.J."/>
        </authorList>
    </citation>
    <scope>NUCLEOTIDE SEQUENCE [LARGE SCALE GENOMIC DNA]</scope>
    <source>
        <strain evidence="3 4">SYSU_K30003</strain>
    </source>
</reference>
<keyword evidence="4" id="KW-1185">Reference proteome</keyword>
<evidence type="ECO:0000313" key="4">
    <source>
        <dbReference type="Proteomes" id="UP000309676"/>
    </source>
</evidence>
<evidence type="ECO:0000313" key="3">
    <source>
        <dbReference type="EMBL" id="TLS49583.1"/>
    </source>
</evidence>
<keyword evidence="1" id="KW-0812">Transmembrane</keyword>
<dbReference type="EMBL" id="VCIW01000020">
    <property type="protein sequence ID" value="TLS49583.1"/>
    <property type="molecule type" value="Genomic_DNA"/>
</dbReference>
<keyword evidence="1" id="KW-0472">Membrane</keyword>
<gene>
    <name evidence="3" type="ORF">FE782_24655</name>
</gene>
<comment type="caution">
    <text evidence="3">The sequence shown here is derived from an EMBL/GenBank/DDBJ whole genome shotgun (WGS) entry which is preliminary data.</text>
</comment>
<dbReference type="Proteomes" id="UP000309676">
    <property type="component" value="Unassembled WGS sequence"/>
</dbReference>
<evidence type="ECO:0000256" key="1">
    <source>
        <dbReference type="SAM" id="Phobius"/>
    </source>
</evidence>
<evidence type="ECO:0000256" key="2">
    <source>
        <dbReference type="SAM" id="SignalP"/>
    </source>
</evidence>
<feature type="signal peptide" evidence="2">
    <location>
        <begin position="1"/>
        <end position="25"/>
    </location>
</feature>
<proteinExistence type="predicted"/>